<keyword evidence="1" id="KW-0732">Signal</keyword>
<evidence type="ECO:0000256" key="1">
    <source>
        <dbReference type="SAM" id="SignalP"/>
    </source>
</evidence>
<name>A0A9Q9LUK7_9RHOB</name>
<protein>
    <submittedName>
        <fullName evidence="2">Uncharacterized protein</fullName>
    </submittedName>
</protein>
<evidence type="ECO:0000313" key="3">
    <source>
        <dbReference type="Proteomes" id="UP001057991"/>
    </source>
</evidence>
<feature type="chain" id="PRO_5040259843" evidence="1">
    <location>
        <begin position="21"/>
        <end position="139"/>
    </location>
</feature>
<dbReference type="Proteomes" id="UP001057991">
    <property type="component" value="Chromosome"/>
</dbReference>
<accession>A0A9Q9LUK7</accession>
<organism evidence="2 3">
    <name type="scientific">Aliiroseovarius crassostreae</name>
    <dbReference type="NCBI Taxonomy" id="154981"/>
    <lineage>
        <taxon>Bacteria</taxon>
        <taxon>Pseudomonadati</taxon>
        <taxon>Pseudomonadota</taxon>
        <taxon>Alphaproteobacteria</taxon>
        <taxon>Rhodobacterales</taxon>
        <taxon>Paracoccaceae</taxon>
        <taxon>Aliiroseovarius</taxon>
    </lineage>
</organism>
<reference evidence="2" key="1">
    <citation type="submission" date="2021-08" db="EMBL/GenBank/DDBJ databases">
        <authorList>
            <person name="Nwanade C."/>
            <person name="Wang M."/>
            <person name="Masoudi A."/>
            <person name="Yu Z."/>
            <person name="Liu J."/>
        </authorList>
    </citation>
    <scope>NUCLEOTIDE SEQUENCE</scope>
    <source>
        <strain evidence="2">S056</strain>
    </source>
</reference>
<dbReference type="EMBL" id="CP080776">
    <property type="protein sequence ID" value="UWP94936.1"/>
    <property type="molecule type" value="Genomic_DNA"/>
</dbReference>
<proteinExistence type="predicted"/>
<dbReference type="AlphaFoldDB" id="A0A9Q9LUK7"/>
<dbReference type="Gene3D" id="1.20.120.1490">
    <property type="match status" value="1"/>
</dbReference>
<sequence length="139" mass="15068">MKPLFLAAAMTCAMAIPGHAQQSQPAKTGLSVPVIMLTGILNKNQDVVGLDAAQKDILQNWMASMPAQRKALEEETVALRAEMKAAIIKGAPVEERQALAGKIGANETTLVMMRSNCTDHWREVLTPEQFAKLIEIATK</sequence>
<dbReference type="RefSeq" id="WP_259784870.1">
    <property type="nucleotide sequence ID" value="NZ_CP080772.1"/>
</dbReference>
<gene>
    <name evidence="2" type="ORF">K3X48_12080</name>
</gene>
<dbReference type="GeneID" id="75104067"/>
<evidence type="ECO:0000313" key="2">
    <source>
        <dbReference type="EMBL" id="UWP94936.1"/>
    </source>
</evidence>
<feature type="signal peptide" evidence="1">
    <location>
        <begin position="1"/>
        <end position="20"/>
    </location>
</feature>